<dbReference type="Pfam" id="PF17759">
    <property type="entry name" value="tRNA_synthFbeta"/>
    <property type="match status" value="1"/>
</dbReference>
<reference evidence="15" key="1">
    <citation type="submission" date="2017-09" db="EMBL/GenBank/DDBJ databases">
        <title>Depth-based differentiation of microbial function through sediment-hosted aquifers and enrichment of novel symbionts in the deep terrestrial subsurface.</title>
        <authorList>
            <person name="Probst A.J."/>
            <person name="Ladd B."/>
            <person name="Jarett J.K."/>
            <person name="Geller-Mcgrath D.E."/>
            <person name="Sieber C.M.K."/>
            <person name="Emerson J.B."/>
            <person name="Anantharaman K."/>
            <person name="Thomas B.C."/>
            <person name="Malmstrom R."/>
            <person name="Stieglmeier M."/>
            <person name="Klingl A."/>
            <person name="Woyke T."/>
            <person name="Ryan C.M."/>
            <person name="Banfield J.F."/>
        </authorList>
    </citation>
    <scope>NUCLEOTIDE SEQUENCE [LARGE SCALE GENOMIC DNA]</scope>
</reference>
<feature type="binding site" evidence="11">
    <location>
        <position position="356"/>
    </location>
    <ligand>
        <name>Mg(2+)</name>
        <dbReference type="ChEBI" id="CHEBI:18420"/>
        <note>shared with alpha subunit</note>
    </ligand>
</feature>
<dbReference type="AlphaFoldDB" id="A0A2M8KYA9"/>
<dbReference type="SMART" id="SM00896">
    <property type="entry name" value="FDX-ACB"/>
    <property type="match status" value="1"/>
</dbReference>
<dbReference type="PROSITE" id="PS51483">
    <property type="entry name" value="B5"/>
    <property type="match status" value="1"/>
</dbReference>
<dbReference type="Pfam" id="PF03484">
    <property type="entry name" value="B5"/>
    <property type="match status" value="1"/>
</dbReference>
<dbReference type="SMART" id="SM00873">
    <property type="entry name" value="B3_4"/>
    <property type="match status" value="1"/>
</dbReference>
<evidence type="ECO:0000256" key="10">
    <source>
        <dbReference type="ARBA" id="ARBA00049255"/>
    </source>
</evidence>
<evidence type="ECO:0000256" key="5">
    <source>
        <dbReference type="ARBA" id="ARBA00022741"/>
    </source>
</evidence>
<dbReference type="PROSITE" id="PS51447">
    <property type="entry name" value="FDX_ACB"/>
    <property type="match status" value="1"/>
</dbReference>
<dbReference type="HAMAP" id="MF_00283">
    <property type="entry name" value="Phe_tRNA_synth_beta1"/>
    <property type="match status" value="1"/>
</dbReference>
<dbReference type="InterPro" id="IPR004532">
    <property type="entry name" value="Phe-tRNA-ligase_IIc_bsu_bact"/>
</dbReference>
<organism evidence="14 15">
    <name type="scientific">Candidatus Ryanbacteria bacterium CG10_big_fil_rev_8_21_14_0_10_43_42</name>
    <dbReference type="NCBI Taxonomy" id="1974864"/>
    <lineage>
        <taxon>Bacteria</taxon>
        <taxon>Candidatus Ryaniibacteriota</taxon>
    </lineage>
</organism>
<dbReference type="Gene3D" id="3.30.56.10">
    <property type="match status" value="2"/>
</dbReference>
<evidence type="ECO:0000256" key="8">
    <source>
        <dbReference type="ARBA" id="ARBA00022917"/>
    </source>
</evidence>
<keyword evidence="6 11" id="KW-0067">ATP-binding</keyword>
<dbReference type="SUPFAM" id="SSF54991">
    <property type="entry name" value="Anticodon-binding domain of PheRS"/>
    <property type="match status" value="1"/>
</dbReference>
<dbReference type="PANTHER" id="PTHR10947">
    <property type="entry name" value="PHENYLALANYL-TRNA SYNTHETASE BETA CHAIN AND LEUCINE-RICH REPEAT-CONTAINING PROTEIN 47"/>
    <property type="match status" value="1"/>
</dbReference>
<evidence type="ECO:0000259" key="13">
    <source>
        <dbReference type="PROSITE" id="PS51483"/>
    </source>
</evidence>
<evidence type="ECO:0000259" key="12">
    <source>
        <dbReference type="PROSITE" id="PS51447"/>
    </source>
</evidence>
<dbReference type="GO" id="GO:0000287">
    <property type="term" value="F:magnesium ion binding"/>
    <property type="evidence" value="ECO:0007669"/>
    <property type="project" value="UniProtKB-UniRule"/>
</dbReference>
<keyword evidence="3 11" id="KW-0436">Ligase</keyword>
<dbReference type="Gene3D" id="3.30.70.380">
    <property type="entry name" value="Ferrodoxin-fold anticodon-binding domain"/>
    <property type="match status" value="1"/>
</dbReference>
<dbReference type="InterPro" id="IPR045060">
    <property type="entry name" value="Phe-tRNA-ligase_IIc_bsu"/>
</dbReference>
<comment type="catalytic activity">
    <reaction evidence="10 11">
        <text>tRNA(Phe) + L-phenylalanine + ATP = L-phenylalanyl-tRNA(Phe) + AMP + diphosphate + H(+)</text>
        <dbReference type="Rhea" id="RHEA:19413"/>
        <dbReference type="Rhea" id="RHEA-COMP:9668"/>
        <dbReference type="Rhea" id="RHEA-COMP:9699"/>
        <dbReference type="ChEBI" id="CHEBI:15378"/>
        <dbReference type="ChEBI" id="CHEBI:30616"/>
        <dbReference type="ChEBI" id="CHEBI:33019"/>
        <dbReference type="ChEBI" id="CHEBI:58095"/>
        <dbReference type="ChEBI" id="CHEBI:78442"/>
        <dbReference type="ChEBI" id="CHEBI:78531"/>
        <dbReference type="ChEBI" id="CHEBI:456215"/>
        <dbReference type="EC" id="6.1.1.20"/>
    </reaction>
</comment>
<comment type="cofactor">
    <cofactor evidence="11">
        <name>Mg(2+)</name>
        <dbReference type="ChEBI" id="CHEBI:18420"/>
    </cofactor>
    <text evidence="11">Binds 2 magnesium ions per tetramer.</text>
</comment>
<accession>A0A2M8KYA9</accession>
<dbReference type="SUPFAM" id="SSF55681">
    <property type="entry name" value="Class II aaRS and biotin synthetases"/>
    <property type="match status" value="1"/>
</dbReference>
<dbReference type="GO" id="GO:0006432">
    <property type="term" value="P:phenylalanyl-tRNA aminoacylation"/>
    <property type="evidence" value="ECO:0007669"/>
    <property type="project" value="UniProtKB-UniRule"/>
</dbReference>
<comment type="caution">
    <text evidence="14">The sequence shown here is derived from an EMBL/GenBank/DDBJ whole genome shotgun (WGS) entry which is preliminary data.</text>
</comment>
<dbReference type="SUPFAM" id="SSF56037">
    <property type="entry name" value="PheT/TilS domain"/>
    <property type="match status" value="1"/>
</dbReference>
<dbReference type="GO" id="GO:0009328">
    <property type="term" value="C:phenylalanine-tRNA ligase complex"/>
    <property type="evidence" value="ECO:0007669"/>
    <property type="project" value="TreeGrafter"/>
</dbReference>
<keyword evidence="11" id="KW-0963">Cytoplasm</keyword>
<dbReference type="CDD" id="cd00769">
    <property type="entry name" value="PheRS_beta_core"/>
    <property type="match status" value="1"/>
</dbReference>
<dbReference type="InterPro" id="IPR045864">
    <property type="entry name" value="aa-tRNA-synth_II/BPL/LPL"/>
</dbReference>
<proteinExistence type="inferred from homology"/>
<protein>
    <recommendedName>
        <fullName evidence="11">Phenylalanine--tRNA ligase beta subunit</fullName>
        <ecNumber evidence="11">6.1.1.20</ecNumber>
    </recommendedName>
    <alternativeName>
        <fullName evidence="11">Phenylalanyl-tRNA synthetase beta subunit</fullName>
        <shortName evidence="11">PheRS</shortName>
    </alternativeName>
</protein>
<comment type="similarity">
    <text evidence="1 11">Belongs to the phenylalanyl-tRNA synthetase beta subunit family. Type 1 subfamily.</text>
</comment>
<dbReference type="InterPro" id="IPR005121">
    <property type="entry name" value="Fdx_antiC-bd"/>
</dbReference>
<feature type="domain" description="FDX-ACB" evidence="12">
    <location>
        <begin position="589"/>
        <end position="682"/>
    </location>
</feature>
<keyword evidence="4 11" id="KW-0479">Metal-binding</keyword>
<dbReference type="NCBIfam" id="TIGR00472">
    <property type="entry name" value="pheT_bact"/>
    <property type="match status" value="1"/>
</dbReference>
<dbReference type="GO" id="GO:0003723">
    <property type="term" value="F:RNA binding"/>
    <property type="evidence" value="ECO:0007669"/>
    <property type="project" value="InterPro"/>
</dbReference>
<dbReference type="Pfam" id="PF03147">
    <property type="entry name" value="FDX-ACB"/>
    <property type="match status" value="1"/>
</dbReference>
<dbReference type="InterPro" id="IPR020825">
    <property type="entry name" value="Phe-tRNA_synthase-like_B3/B4"/>
</dbReference>
<feature type="domain" description="B5" evidence="13">
    <location>
        <begin position="293"/>
        <end position="368"/>
    </location>
</feature>
<dbReference type="InterPro" id="IPR036690">
    <property type="entry name" value="Fdx_antiC-bd_sf"/>
</dbReference>
<dbReference type="Pfam" id="PF03483">
    <property type="entry name" value="B3_4"/>
    <property type="match status" value="1"/>
</dbReference>
<evidence type="ECO:0000313" key="15">
    <source>
        <dbReference type="Proteomes" id="UP000229098"/>
    </source>
</evidence>
<dbReference type="PANTHER" id="PTHR10947:SF0">
    <property type="entry name" value="PHENYLALANINE--TRNA LIGASE BETA SUBUNIT"/>
    <property type="match status" value="1"/>
</dbReference>
<dbReference type="Gene3D" id="3.50.40.10">
    <property type="entry name" value="Phenylalanyl-trna Synthetase, Chain B, domain 3"/>
    <property type="match status" value="1"/>
</dbReference>
<keyword evidence="9 11" id="KW-0030">Aminoacyl-tRNA synthetase</keyword>
<evidence type="ECO:0000256" key="11">
    <source>
        <dbReference type="HAMAP-Rule" id="MF_00283"/>
    </source>
</evidence>
<dbReference type="GO" id="GO:0005524">
    <property type="term" value="F:ATP binding"/>
    <property type="evidence" value="ECO:0007669"/>
    <property type="project" value="UniProtKB-UniRule"/>
</dbReference>
<keyword evidence="7 11" id="KW-0460">Magnesium</keyword>
<dbReference type="InterPro" id="IPR005146">
    <property type="entry name" value="B3/B4_tRNA-bd"/>
</dbReference>
<dbReference type="InterPro" id="IPR009061">
    <property type="entry name" value="DNA-bd_dom_put_sf"/>
</dbReference>
<evidence type="ECO:0000256" key="1">
    <source>
        <dbReference type="ARBA" id="ARBA00008653"/>
    </source>
</evidence>
<evidence type="ECO:0000256" key="9">
    <source>
        <dbReference type="ARBA" id="ARBA00023146"/>
    </source>
</evidence>
<evidence type="ECO:0000313" key="14">
    <source>
        <dbReference type="EMBL" id="PJE64910.1"/>
    </source>
</evidence>
<dbReference type="Proteomes" id="UP000229098">
    <property type="component" value="Unassembled WGS sequence"/>
</dbReference>
<feature type="binding site" evidence="11">
    <location>
        <position position="355"/>
    </location>
    <ligand>
        <name>Mg(2+)</name>
        <dbReference type="ChEBI" id="CHEBI:18420"/>
        <note>shared with alpha subunit</note>
    </ligand>
</feature>
<dbReference type="EMBL" id="PFEF01000001">
    <property type="protein sequence ID" value="PJE64910.1"/>
    <property type="molecule type" value="Genomic_DNA"/>
</dbReference>
<evidence type="ECO:0000256" key="3">
    <source>
        <dbReference type="ARBA" id="ARBA00022598"/>
    </source>
</evidence>
<dbReference type="EC" id="6.1.1.20" evidence="11"/>
<feature type="binding site" evidence="11">
    <location>
        <position position="352"/>
    </location>
    <ligand>
        <name>Mg(2+)</name>
        <dbReference type="ChEBI" id="CHEBI:18420"/>
        <note>shared with alpha subunit</note>
    </ligand>
</feature>
<dbReference type="GO" id="GO:0004826">
    <property type="term" value="F:phenylalanine-tRNA ligase activity"/>
    <property type="evidence" value="ECO:0007669"/>
    <property type="project" value="UniProtKB-UniRule"/>
</dbReference>
<dbReference type="Gene3D" id="3.30.930.10">
    <property type="entry name" value="Bira Bifunctional Protein, Domain 2"/>
    <property type="match status" value="1"/>
</dbReference>
<name>A0A2M8KYA9_9BACT</name>
<comment type="subcellular location">
    <subcellularLocation>
        <location evidence="11">Cytoplasm</location>
    </subcellularLocation>
</comment>
<evidence type="ECO:0000256" key="7">
    <source>
        <dbReference type="ARBA" id="ARBA00022842"/>
    </source>
</evidence>
<dbReference type="SUPFAM" id="SSF46955">
    <property type="entry name" value="Putative DNA-binding domain"/>
    <property type="match status" value="2"/>
</dbReference>
<gene>
    <name evidence="11 14" type="primary">pheT</name>
    <name evidence="14" type="ORF">COU90_00120</name>
</gene>
<keyword evidence="8 11" id="KW-0648">Protein biosynthesis</keyword>
<dbReference type="InterPro" id="IPR041616">
    <property type="entry name" value="PheRS_beta_core"/>
</dbReference>
<dbReference type="SMART" id="SM00874">
    <property type="entry name" value="B5"/>
    <property type="match status" value="1"/>
</dbReference>
<dbReference type="InterPro" id="IPR005147">
    <property type="entry name" value="tRNA_synthase_B5-dom"/>
</dbReference>
<evidence type="ECO:0000256" key="6">
    <source>
        <dbReference type="ARBA" id="ARBA00022840"/>
    </source>
</evidence>
<feature type="binding site" evidence="11">
    <location>
        <position position="346"/>
    </location>
    <ligand>
        <name>Mg(2+)</name>
        <dbReference type="ChEBI" id="CHEBI:18420"/>
        <note>shared with alpha subunit</note>
    </ligand>
</feature>
<comment type="subunit">
    <text evidence="2 11">Tetramer of two alpha and two beta subunits.</text>
</comment>
<evidence type="ECO:0000256" key="2">
    <source>
        <dbReference type="ARBA" id="ARBA00011209"/>
    </source>
</evidence>
<keyword evidence="5 11" id="KW-0547">Nucleotide-binding</keyword>
<evidence type="ECO:0000256" key="4">
    <source>
        <dbReference type="ARBA" id="ARBA00022723"/>
    </source>
</evidence>
<sequence>MKFSYNWLKEYIPKLPSPEKLADILTMHAFEVEEYKKHGKDYMFEIAILPNRVADASGHAGLARDIAAVTKLTVVSPKAACTEEKGTNIKDMLTVSVKNKEACTRYMARVMQGVQIKESPAWLKERLDVCGIRSINAIVDATNYIMLETGQPLHAFDYQALSGTGKKEIIVRNAKKGERMKTLDGQDVVLEESMLVIADKDDPLALAGIKGGSRAEITSNTHTIILEAAHFSGPGIRRTSEQTGIRTDASVRYSARMSAFLAEDALMRLCSLIAKISGAKAVRGVFDIYPKKESAPHIAVRPAYVNSLLGVSLKGKDIQALLKRAHCTVAVKKDFLIVTPPPARTDLRIEEDLIEEIGRIYGYDNVKAIPPRGELIPPRVDEVVFFQNVMKDILAGIGFQETYNYAFVSAGDIASMGDTPHMYLELENPARAEFQYMRAYLTPGLLRNAAENLKHESTVRMFELSSVFGTSRAKDLTHHEARHLGGFIAHKQKSKKAHSFFELKGSLSRFFEALGITAHFDDISADDIVFHPHRAAHITIDGTRIGTMGELHPIMAERFSIGGEVALFEIDADGLARLVRKEKEFRPISRYPSIMRDIAVLVPVSDRIVELYDVIENTAGELLVDTDLIDMYEGSEIPDGKKSLVFRLVFQSHEHTLKDSDVDGIMQKIMKAFDEHLEWEVRK</sequence>